<evidence type="ECO:0000313" key="1">
    <source>
        <dbReference type="EMBL" id="RJL21060.1"/>
    </source>
</evidence>
<dbReference type="EMBL" id="QZEY01000027">
    <property type="protein sequence ID" value="RJL21060.1"/>
    <property type="molecule type" value="Genomic_DNA"/>
</dbReference>
<proteinExistence type="predicted"/>
<protein>
    <submittedName>
        <fullName evidence="1">Uncharacterized protein</fullName>
    </submittedName>
</protein>
<organism evidence="1 2">
    <name type="scientific">Bailinhaonella thermotolerans</name>
    <dbReference type="NCBI Taxonomy" id="1070861"/>
    <lineage>
        <taxon>Bacteria</taxon>
        <taxon>Bacillati</taxon>
        <taxon>Actinomycetota</taxon>
        <taxon>Actinomycetes</taxon>
        <taxon>Streptosporangiales</taxon>
        <taxon>Streptosporangiaceae</taxon>
        <taxon>Bailinhaonella</taxon>
    </lineage>
</organism>
<name>A0A3A4A2X3_9ACTN</name>
<dbReference type="AlphaFoldDB" id="A0A3A4A2X3"/>
<keyword evidence="2" id="KW-1185">Reference proteome</keyword>
<dbReference type="RefSeq" id="WP_119931521.1">
    <property type="nucleotide sequence ID" value="NZ_QZEY01000027.1"/>
</dbReference>
<evidence type="ECO:0000313" key="2">
    <source>
        <dbReference type="Proteomes" id="UP000265768"/>
    </source>
</evidence>
<gene>
    <name evidence="1" type="ORF">D5H75_38245</name>
</gene>
<dbReference type="Proteomes" id="UP000265768">
    <property type="component" value="Unassembled WGS sequence"/>
</dbReference>
<comment type="caution">
    <text evidence="1">The sequence shown here is derived from an EMBL/GenBank/DDBJ whole genome shotgun (WGS) entry which is preliminary data.</text>
</comment>
<sequence length="149" mass="15243">MSYFDALPCGAPTVATVGAGCVHEHVDTLPLCADCLALLEAGEVMCGPCGRAGHTCPIQPLPASGSHRPLEGDVMPHPAPPPPLPGGVSAAHLAAAVAEGERALWEAVRRHFPAITGGDLPPELVVELDQALTRAVAAWVRWNADPGGA</sequence>
<accession>A0A3A4A2X3</accession>
<dbReference type="OrthoDB" id="10016666at2"/>
<reference evidence="1 2" key="1">
    <citation type="submission" date="2018-09" db="EMBL/GenBank/DDBJ databases">
        <title>YIM 75507 draft genome.</title>
        <authorList>
            <person name="Tang S."/>
            <person name="Feng Y."/>
        </authorList>
    </citation>
    <scope>NUCLEOTIDE SEQUENCE [LARGE SCALE GENOMIC DNA]</scope>
    <source>
        <strain evidence="1 2">YIM 75507</strain>
    </source>
</reference>